<dbReference type="AlphaFoldDB" id="A0A450SXN2"/>
<dbReference type="SUPFAM" id="SSF143880">
    <property type="entry name" value="NE0471 N-terminal domain-like"/>
    <property type="match status" value="1"/>
</dbReference>
<dbReference type="Gene3D" id="3.30.2020.10">
    <property type="entry name" value="NE0471-like N-terminal domain"/>
    <property type="match status" value="1"/>
</dbReference>
<evidence type="ECO:0000313" key="3">
    <source>
        <dbReference type="EMBL" id="VFK12032.1"/>
    </source>
</evidence>
<dbReference type="EMBL" id="CAADFL010000221">
    <property type="protein sequence ID" value="VFK12032.1"/>
    <property type="molecule type" value="Genomic_DNA"/>
</dbReference>
<dbReference type="EMBL" id="CAADFA010000235">
    <property type="protein sequence ID" value="VFJ58862.1"/>
    <property type="molecule type" value="Genomic_DNA"/>
</dbReference>
<dbReference type="InterPro" id="IPR036782">
    <property type="entry name" value="NE0471-like_N"/>
</dbReference>
<accession>A0A450SXN2</accession>
<dbReference type="EMBL" id="CAADEZ010000023">
    <property type="protein sequence ID" value="VFJ45380.1"/>
    <property type="molecule type" value="Genomic_DNA"/>
</dbReference>
<protein>
    <recommendedName>
        <fullName evidence="4">DUF2442 domain-containing protein</fullName>
    </recommendedName>
</protein>
<sequence>MHPSVIKVTATENYRIRVEFDNNESGILDMAPYLGFGVFQKLKDPAIFNAARVAFDTVEWPDGVDLDPEFVYEKCLEKCPAGGRTRLMGAENRD</sequence>
<dbReference type="InterPro" id="IPR018841">
    <property type="entry name" value="DUF2442"/>
</dbReference>
<evidence type="ECO:0000313" key="2">
    <source>
        <dbReference type="EMBL" id="VFJ58862.1"/>
    </source>
</evidence>
<gene>
    <name evidence="1" type="ORF">BECKFM1743A_GA0114220_100237</name>
    <name evidence="3" type="ORF">BECKFM1743B_GA0114221_102215</name>
    <name evidence="2" type="ORF">BECKFM1743C_GA0114222_102355</name>
</gene>
<evidence type="ECO:0008006" key="4">
    <source>
        <dbReference type="Google" id="ProtNLM"/>
    </source>
</evidence>
<dbReference type="Pfam" id="PF10387">
    <property type="entry name" value="DUF2442"/>
    <property type="match status" value="1"/>
</dbReference>
<proteinExistence type="predicted"/>
<organism evidence="2">
    <name type="scientific">Candidatus Kentrum sp. FM</name>
    <dbReference type="NCBI Taxonomy" id="2126340"/>
    <lineage>
        <taxon>Bacteria</taxon>
        <taxon>Pseudomonadati</taxon>
        <taxon>Pseudomonadota</taxon>
        <taxon>Gammaproteobacteria</taxon>
        <taxon>Candidatus Kentrum</taxon>
    </lineage>
</organism>
<name>A0A450SXN2_9GAMM</name>
<evidence type="ECO:0000313" key="1">
    <source>
        <dbReference type="EMBL" id="VFJ45380.1"/>
    </source>
</evidence>
<reference evidence="2" key="1">
    <citation type="submission" date="2019-02" db="EMBL/GenBank/DDBJ databases">
        <authorList>
            <person name="Gruber-Vodicka R. H."/>
            <person name="Seah K. B. B."/>
        </authorList>
    </citation>
    <scope>NUCLEOTIDE SEQUENCE</scope>
    <source>
        <strain evidence="1">BECK_BZ163</strain>
        <strain evidence="3">BECK_BZ164</strain>
        <strain evidence="2">BECK_BZ165</strain>
    </source>
</reference>